<evidence type="ECO:0000313" key="2">
    <source>
        <dbReference type="EMBL" id="MEQ4482760.1"/>
    </source>
</evidence>
<comment type="caution">
    <text evidence="2">The sequence shown here is derived from an EMBL/GenBank/DDBJ whole genome shotgun (WGS) entry which is preliminary data.</text>
</comment>
<keyword evidence="1" id="KW-0732">Signal</keyword>
<proteinExistence type="predicted"/>
<dbReference type="SUPFAM" id="SSF51445">
    <property type="entry name" value="(Trans)glycosidases"/>
    <property type="match status" value="1"/>
</dbReference>
<dbReference type="InterPro" id="IPR017853">
    <property type="entry name" value="GH"/>
</dbReference>
<dbReference type="RefSeq" id="WP_232185474.1">
    <property type="nucleotide sequence ID" value="NZ_JAIOAP010000005.1"/>
</dbReference>
<protein>
    <submittedName>
        <fullName evidence="2">Uncharacterized protein</fullName>
    </submittedName>
</protein>
<feature type="signal peptide" evidence="1">
    <location>
        <begin position="1"/>
        <end position="27"/>
    </location>
</feature>
<dbReference type="EMBL" id="JASKHM010000005">
    <property type="protein sequence ID" value="MEQ4482760.1"/>
    <property type="molecule type" value="Genomic_DNA"/>
</dbReference>
<feature type="chain" id="PRO_5046003407" evidence="1">
    <location>
        <begin position="28"/>
        <end position="167"/>
    </location>
</feature>
<accession>A0ABV1KRN9</accession>
<name>A0ABV1KRN9_9BACL</name>
<evidence type="ECO:0000256" key="1">
    <source>
        <dbReference type="SAM" id="SignalP"/>
    </source>
</evidence>
<keyword evidence="3" id="KW-1185">Reference proteome</keyword>
<gene>
    <name evidence="2" type="ORF">QJS35_10165</name>
</gene>
<reference evidence="2 3" key="1">
    <citation type="journal article" date="2023" name="Genome Announc.">
        <title>Pan-Genome Analyses of the Genus Cohnella and Proposal of the Novel Species Cohnella silvisoli sp. nov., Isolated from Forest Soil.</title>
        <authorList>
            <person name="Wang C."/>
            <person name="Mao L."/>
            <person name="Bao G."/>
            <person name="Zhu H."/>
        </authorList>
    </citation>
    <scope>NUCLEOTIDE SEQUENCE [LARGE SCALE GENOMIC DNA]</scope>
    <source>
        <strain evidence="2 3">NL03-T5-1</strain>
    </source>
</reference>
<sequence>MRRGMKALSLMFIVLAIILAIPQTSLASSNTEFKIGVYWPPVATQTNATQYDYLQDANINWIINTHATDLSTEAINNTMLDLAGARGMKVIASDSRFKKIYDNVATNAEIDAMADSYKNHSALGGYYVMDEPFTLISLISPTRTTGFYSNVPTPLIIQICFPLIRPM</sequence>
<evidence type="ECO:0000313" key="3">
    <source>
        <dbReference type="Proteomes" id="UP001493487"/>
    </source>
</evidence>
<organism evidence="2 3">
    <name type="scientific">Cohnella silvisoli</name>
    <dbReference type="NCBI Taxonomy" id="2873699"/>
    <lineage>
        <taxon>Bacteria</taxon>
        <taxon>Bacillati</taxon>
        <taxon>Bacillota</taxon>
        <taxon>Bacilli</taxon>
        <taxon>Bacillales</taxon>
        <taxon>Paenibacillaceae</taxon>
        <taxon>Cohnella</taxon>
    </lineage>
</organism>
<dbReference type="Proteomes" id="UP001493487">
    <property type="component" value="Unassembled WGS sequence"/>
</dbReference>